<proteinExistence type="predicted"/>
<protein>
    <submittedName>
        <fullName evidence="2">Uncharacterized protein</fullName>
    </submittedName>
</protein>
<evidence type="ECO:0000313" key="2">
    <source>
        <dbReference type="EMBL" id="MED6294121.1"/>
    </source>
</evidence>
<dbReference type="EMBL" id="JAHUTJ010075287">
    <property type="protein sequence ID" value="MED6294121.1"/>
    <property type="molecule type" value="Genomic_DNA"/>
</dbReference>
<organism evidence="2 3">
    <name type="scientific">Characodon lateralis</name>
    <dbReference type="NCBI Taxonomy" id="208331"/>
    <lineage>
        <taxon>Eukaryota</taxon>
        <taxon>Metazoa</taxon>
        <taxon>Chordata</taxon>
        <taxon>Craniata</taxon>
        <taxon>Vertebrata</taxon>
        <taxon>Euteleostomi</taxon>
        <taxon>Actinopterygii</taxon>
        <taxon>Neopterygii</taxon>
        <taxon>Teleostei</taxon>
        <taxon>Neoteleostei</taxon>
        <taxon>Acanthomorphata</taxon>
        <taxon>Ovalentaria</taxon>
        <taxon>Atherinomorphae</taxon>
        <taxon>Cyprinodontiformes</taxon>
        <taxon>Goodeidae</taxon>
        <taxon>Characodon</taxon>
    </lineage>
</organism>
<evidence type="ECO:0000313" key="3">
    <source>
        <dbReference type="Proteomes" id="UP001352852"/>
    </source>
</evidence>
<name>A0ABU7F4Y3_9TELE</name>
<keyword evidence="3" id="KW-1185">Reference proteome</keyword>
<feature type="compositionally biased region" description="Polar residues" evidence="1">
    <location>
        <begin position="96"/>
        <end position="113"/>
    </location>
</feature>
<feature type="region of interest" description="Disordered" evidence="1">
    <location>
        <begin position="123"/>
        <end position="142"/>
    </location>
</feature>
<evidence type="ECO:0000256" key="1">
    <source>
        <dbReference type="SAM" id="MobiDB-lite"/>
    </source>
</evidence>
<sequence>MEALSLASEKSWSLALTDDLAPDDFNPLFLTTLECNPEPPKDNLLSVRKPAVGRTHSLPNDSYMFFPLQPFGLSSPSPAQLVAQSQGPQHLVGTRRAQSGSRGSVRSQPEECSQQLTVPTDFFRPISPHSHSDSESIQPPPARCTHALSRTLRRQLSWAHKPPNPELLLKHRYSCF</sequence>
<comment type="caution">
    <text evidence="2">The sequence shown here is derived from an EMBL/GenBank/DDBJ whole genome shotgun (WGS) entry which is preliminary data.</text>
</comment>
<dbReference type="Proteomes" id="UP001352852">
    <property type="component" value="Unassembled WGS sequence"/>
</dbReference>
<accession>A0ABU7F4Y3</accession>
<feature type="region of interest" description="Disordered" evidence="1">
    <location>
        <begin position="94"/>
        <end position="113"/>
    </location>
</feature>
<reference evidence="2 3" key="1">
    <citation type="submission" date="2021-06" db="EMBL/GenBank/DDBJ databases">
        <authorList>
            <person name="Palmer J.M."/>
        </authorList>
    </citation>
    <scope>NUCLEOTIDE SEQUENCE [LARGE SCALE GENOMIC DNA]</scope>
    <source>
        <strain evidence="2 3">CL_MEX2019</strain>
        <tissue evidence="2">Muscle</tissue>
    </source>
</reference>
<gene>
    <name evidence="2" type="ORF">CHARACLAT_017758</name>
</gene>